<proteinExistence type="predicted"/>
<feature type="signal peptide" evidence="2">
    <location>
        <begin position="1"/>
        <end position="20"/>
    </location>
</feature>
<name>A0A517T3Y3_9PLAN</name>
<accession>A0A517T3Y3</accession>
<keyword evidence="2" id="KW-0732">Signal</keyword>
<dbReference type="Pfam" id="PF00903">
    <property type="entry name" value="Glyoxalase"/>
    <property type="match status" value="1"/>
</dbReference>
<dbReference type="GO" id="GO:0046872">
    <property type="term" value="F:metal ion binding"/>
    <property type="evidence" value="ECO:0007669"/>
    <property type="project" value="UniProtKB-KW"/>
</dbReference>
<dbReference type="RefSeq" id="WP_197439859.1">
    <property type="nucleotide sequence ID" value="NZ_CP036316.1"/>
</dbReference>
<gene>
    <name evidence="4" type="ORF">V22_02860</name>
</gene>
<dbReference type="EMBL" id="CP036316">
    <property type="protein sequence ID" value="QDT63086.1"/>
    <property type="molecule type" value="Genomic_DNA"/>
</dbReference>
<evidence type="ECO:0000256" key="1">
    <source>
        <dbReference type="ARBA" id="ARBA00022723"/>
    </source>
</evidence>
<evidence type="ECO:0000256" key="2">
    <source>
        <dbReference type="SAM" id="SignalP"/>
    </source>
</evidence>
<evidence type="ECO:0000313" key="5">
    <source>
        <dbReference type="Proteomes" id="UP000319976"/>
    </source>
</evidence>
<dbReference type="Proteomes" id="UP000319976">
    <property type="component" value="Chromosome"/>
</dbReference>
<dbReference type="PANTHER" id="PTHR43048:SF3">
    <property type="entry name" value="METHYLMALONYL-COA EPIMERASE, MITOCHONDRIAL"/>
    <property type="match status" value="1"/>
</dbReference>
<dbReference type="PANTHER" id="PTHR43048">
    <property type="entry name" value="METHYLMALONYL-COA EPIMERASE"/>
    <property type="match status" value="1"/>
</dbReference>
<evidence type="ECO:0000259" key="3">
    <source>
        <dbReference type="PROSITE" id="PS51819"/>
    </source>
</evidence>
<feature type="domain" description="VOC" evidence="3">
    <location>
        <begin position="34"/>
        <end position="178"/>
    </location>
</feature>
<evidence type="ECO:0000313" key="4">
    <source>
        <dbReference type="EMBL" id="QDT63086.1"/>
    </source>
</evidence>
<dbReference type="InterPro" id="IPR051785">
    <property type="entry name" value="MMCE/EMCE_epimerase"/>
</dbReference>
<dbReference type="PROSITE" id="PS51257">
    <property type="entry name" value="PROKAR_LIPOPROTEIN"/>
    <property type="match status" value="1"/>
</dbReference>
<dbReference type="KEGG" id="chya:V22_02860"/>
<dbReference type="InterPro" id="IPR029068">
    <property type="entry name" value="Glyas_Bleomycin-R_OHBP_Dase"/>
</dbReference>
<dbReference type="GO" id="GO:0004493">
    <property type="term" value="F:methylmalonyl-CoA epimerase activity"/>
    <property type="evidence" value="ECO:0007669"/>
    <property type="project" value="TreeGrafter"/>
</dbReference>
<dbReference type="AlphaFoldDB" id="A0A517T3Y3"/>
<dbReference type="GO" id="GO:0046491">
    <property type="term" value="P:L-methylmalonyl-CoA metabolic process"/>
    <property type="evidence" value="ECO:0007669"/>
    <property type="project" value="TreeGrafter"/>
</dbReference>
<dbReference type="SUPFAM" id="SSF54593">
    <property type="entry name" value="Glyoxalase/Bleomycin resistance protein/Dihydroxybiphenyl dioxygenase"/>
    <property type="match status" value="1"/>
</dbReference>
<protein>
    <submittedName>
        <fullName evidence="4">Glyoxalase-like domain protein</fullName>
    </submittedName>
</protein>
<dbReference type="InterPro" id="IPR004360">
    <property type="entry name" value="Glyas_Fos-R_dOase_dom"/>
</dbReference>
<sequence length="180" mass="19359" precursor="true">MRSRLPMACLALLACTVAFAVEPESKVFEPFASARVDIGIVVSDIKKAEDFYEDALGFEEVSEFSVPAEWATDVGLSNSLELNVHVMQAGEGPNATRVKLMEFPGHHGKKVDNSHIHTTLGPSYLTIFVADLTKSLKQAAEHGVKPLANGPKALKANPDLSLALVRDPDGNLLELIGPVK</sequence>
<dbReference type="Gene3D" id="3.10.180.10">
    <property type="entry name" value="2,3-Dihydroxybiphenyl 1,2-Dioxygenase, domain 1"/>
    <property type="match status" value="1"/>
</dbReference>
<keyword evidence="1" id="KW-0479">Metal-binding</keyword>
<keyword evidence="5" id="KW-1185">Reference proteome</keyword>
<dbReference type="InterPro" id="IPR037523">
    <property type="entry name" value="VOC_core"/>
</dbReference>
<reference evidence="4 5" key="1">
    <citation type="submission" date="2019-02" db="EMBL/GenBank/DDBJ databases">
        <title>Deep-cultivation of Planctomycetes and their phenomic and genomic characterization uncovers novel biology.</title>
        <authorList>
            <person name="Wiegand S."/>
            <person name="Jogler M."/>
            <person name="Boedeker C."/>
            <person name="Pinto D."/>
            <person name="Vollmers J."/>
            <person name="Rivas-Marin E."/>
            <person name="Kohn T."/>
            <person name="Peeters S.H."/>
            <person name="Heuer A."/>
            <person name="Rast P."/>
            <person name="Oberbeckmann S."/>
            <person name="Bunk B."/>
            <person name="Jeske O."/>
            <person name="Meyerdierks A."/>
            <person name="Storesund J.E."/>
            <person name="Kallscheuer N."/>
            <person name="Luecker S."/>
            <person name="Lage O.M."/>
            <person name="Pohl T."/>
            <person name="Merkel B.J."/>
            <person name="Hornburger P."/>
            <person name="Mueller R.-W."/>
            <person name="Bruemmer F."/>
            <person name="Labrenz M."/>
            <person name="Spormann A.M."/>
            <person name="Op den Camp H."/>
            <person name="Overmann J."/>
            <person name="Amann R."/>
            <person name="Jetten M.S.M."/>
            <person name="Mascher T."/>
            <person name="Medema M.H."/>
            <person name="Devos D.P."/>
            <person name="Kaster A.-K."/>
            <person name="Ovreas L."/>
            <person name="Rohde M."/>
            <person name="Galperin M.Y."/>
            <person name="Jogler C."/>
        </authorList>
    </citation>
    <scope>NUCLEOTIDE SEQUENCE [LARGE SCALE GENOMIC DNA]</scope>
    <source>
        <strain evidence="4 5">V22</strain>
    </source>
</reference>
<dbReference type="PROSITE" id="PS51819">
    <property type="entry name" value="VOC"/>
    <property type="match status" value="1"/>
</dbReference>
<organism evidence="4 5">
    <name type="scientific">Calycomorphotria hydatis</name>
    <dbReference type="NCBI Taxonomy" id="2528027"/>
    <lineage>
        <taxon>Bacteria</taxon>
        <taxon>Pseudomonadati</taxon>
        <taxon>Planctomycetota</taxon>
        <taxon>Planctomycetia</taxon>
        <taxon>Planctomycetales</taxon>
        <taxon>Planctomycetaceae</taxon>
        <taxon>Calycomorphotria</taxon>
    </lineage>
</organism>
<feature type="chain" id="PRO_5022169762" evidence="2">
    <location>
        <begin position="21"/>
        <end position="180"/>
    </location>
</feature>